<gene>
    <name evidence="2" type="ORF">I6H45_00470</name>
</gene>
<dbReference type="Gene3D" id="3.30.1180.10">
    <property type="match status" value="1"/>
</dbReference>
<dbReference type="InterPro" id="IPR050270">
    <property type="entry name" value="DegV_domain_contain"/>
</dbReference>
<evidence type="ECO:0000256" key="1">
    <source>
        <dbReference type="ARBA" id="ARBA00023121"/>
    </source>
</evidence>
<dbReference type="PROSITE" id="PS51482">
    <property type="entry name" value="DEGV"/>
    <property type="match status" value="1"/>
</dbReference>
<dbReference type="KEGG" id="avg:I6H45_00470"/>
<dbReference type="NCBIfam" id="TIGR00762">
    <property type="entry name" value="DegV"/>
    <property type="match status" value="1"/>
</dbReference>
<organism evidence="2 3">
    <name type="scientific">Anaerococcus vaginalis</name>
    <dbReference type="NCBI Taxonomy" id="33037"/>
    <lineage>
        <taxon>Bacteria</taxon>
        <taxon>Bacillati</taxon>
        <taxon>Bacillota</taxon>
        <taxon>Tissierellia</taxon>
        <taxon>Tissierellales</taxon>
        <taxon>Peptoniphilaceae</taxon>
        <taxon>Anaerococcus</taxon>
    </lineage>
</organism>
<dbReference type="SUPFAM" id="SSF82549">
    <property type="entry name" value="DAK1/DegV-like"/>
    <property type="match status" value="1"/>
</dbReference>
<dbReference type="RefSeq" id="WP_004839774.1">
    <property type="nucleotide sequence ID" value="NZ_CP066014.1"/>
</dbReference>
<dbReference type="InterPro" id="IPR043168">
    <property type="entry name" value="DegV_C"/>
</dbReference>
<name>A0A7T4F1C5_9FIRM</name>
<accession>A0A7T4F1C5</accession>
<dbReference type="PANTHER" id="PTHR33434:SF2">
    <property type="entry name" value="FATTY ACID-BINDING PROTEIN TM_1468"/>
    <property type="match status" value="1"/>
</dbReference>
<reference evidence="2 3" key="1">
    <citation type="submission" date="2020-12" db="EMBL/GenBank/DDBJ databases">
        <title>FDA dAtabase for Regulatory Grade micrObial Sequences (FDA-ARGOS): Supporting development and validation of Infectious Disease Dx tests.</title>
        <authorList>
            <person name="Sproer C."/>
            <person name="Gronow S."/>
            <person name="Severitt S."/>
            <person name="Schroder I."/>
            <person name="Tallon L."/>
            <person name="Sadzewicz L."/>
            <person name="Zhao X."/>
            <person name="Boylan J."/>
            <person name="Ott S."/>
            <person name="Bowen H."/>
            <person name="Vavikolanu K."/>
            <person name="Mehta A."/>
            <person name="Aluvathingal J."/>
            <person name="Nadendla S."/>
            <person name="Lowell S."/>
            <person name="Myers T."/>
            <person name="Yan Y."/>
            <person name="Sichtig H."/>
        </authorList>
    </citation>
    <scope>NUCLEOTIDE SEQUENCE [LARGE SCALE GENOMIC DNA]</scope>
    <source>
        <strain evidence="2 3">FDAARGOS_988</strain>
    </source>
</reference>
<dbReference type="InterPro" id="IPR003797">
    <property type="entry name" value="DegV"/>
</dbReference>
<dbReference type="GO" id="GO:0008289">
    <property type="term" value="F:lipid binding"/>
    <property type="evidence" value="ECO:0007669"/>
    <property type="project" value="UniProtKB-KW"/>
</dbReference>
<protein>
    <submittedName>
        <fullName evidence="2">DegV family protein</fullName>
    </submittedName>
</protein>
<proteinExistence type="predicted"/>
<evidence type="ECO:0000313" key="3">
    <source>
        <dbReference type="Proteomes" id="UP000595276"/>
    </source>
</evidence>
<sequence>MEKIKIIVDSGNSINLEEAKKYNIGIVPFKIHFGDTSYTDQIDLESEEFFEKLKNTEEKVSTSIPGVGEFVENLEKYIEEGYNKILCFSISSHLSGMNNMMNLAKDHIENKNVTIDIIDTKIASLPLYFIATKAAKSAIKGKKYEEIYKRAIKDVEKANIYVRAESLDYLVKGGRLPKSIGKVANLINFTPIFTMKDGEIKIAKKVIGRKKSFQEIAKIIKKKIKDKKEYGLAIGGGASFEEIKIIKELLKEEIKNAKIYKEMTVPPVFGVHLGPKSILLSVVDYEN</sequence>
<dbReference type="AlphaFoldDB" id="A0A7T4F1C5"/>
<dbReference type="GeneID" id="79021188"/>
<keyword evidence="1" id="KW-0446">Lipid-binding</keyword>
<evidence type="ECO:0000313" key="2">
    <source>
        <dbReference type="EMBL" id="QQB62007.1"/>
    </source>
</evidence>
<dbReference type="EMBL" id="CP066014">
    <property type="protein sequence ID" value="QQB62007.1"/>
    <property type="molecule type" value="Genomic_DNA"/>
</dbReference>
<dbReference type="PANTHER" id="PTHR33434">
    <property type="entry name" value="DEGV DOMAIN-CONTAINING PROTEIN DR_1986-RELATED"/>
    <property type="match status" value="1"/>
</dbReference>
<dbReference type="Gene3D" id="3.40.50.10170">
    <property type="match status" value="1"/>
</dbReference>
<dbReference type="Proteomes" id="UP000595276">
    <property type="component" value="Chromosome"/>
</dbReference>
<dbReference type="Pfam" id="PF02645">
    <property type="entry name" value="DegV"/>
    <property type="match status" value="1"/>
</dbReference>